<keyword evidence="3" id="KW-1185">Reference proteome</keyword>
<gene>
    <name evidence="2" type="ORF">SAMN04488696_0892</name>
</gene>
<name>A0A1I4PTV8_9EURY</name>
<feature type="domain" description="Sulfatase-modifying factor enzyme-like" evidence="1">
    <location>
        <begin position="27"/>
        <end position="250"/>
    </location>
</feature>
<dbReference type="GO" id="GO:0120147">
    <property type="term" value="F:formylglycine-generating oxidase activity"/>
    <property type="evidence" value="ECO:0007669"/>
    <property type="project" value="TreeGrafter"/>
</dbReference>
<sequence>MDLQTGYISGTARREHPVTLVNSIGMEFVSIPSGEFQMGSVVPEKNWYRNEGPVHKVNIKRSFYLGRYLVTQEQWSEIMENDPSKFKGSGRPVDRVSWSAGQEFIARLNEKEDTVRYRLPSEAEWEYACRAGSITRYSFGDSETELDPYCYYGNQDIGSHPVGEKKPNNWGLYDMHGNLWEWMQDVYHDSYDNAPRDGSAREDLDGSRSMRVLRGGSWQTPAVGCRSASRYYLPSVVRRNSSRVGLRLVRDV</sequence>
<dbReference type="Gene3D" id="3.90.1580.10">
    <property type="entry name" value="paralog of FGE (formylglycine-generating enzyme)"/>
    <property type="match status" value="1"/>
</dbReference>
<dbReference type="Proteomes" id="UP000198535">
    <property type="component" value="Unassembled WGS sequence"/>
</dbReference>
<dbReference type="InterPro" id="IPR051043">
    <property type="entry name" value="Sulfatase_Mod_Factor_Kinase"/>
</dbReference>
<organism evidence="2 3">
    <name type="scientific">Methanolobus profundi</name>
    <dbReference type="NCBI Taxonomy" id="487685"/>
    <lineage>
        <taxon>Archaea</taxon>
        <taxon>Methanobacteriati</taxon>
        <taxon>Methanobacteriota</taxon>
        <taxon>Stenosarchaea group</taxon>
        <taxon>Methanomicrobia</taxon>
        <taxon>Methanosarcinales</taxon>
        <taxon>Methanosarcinaceae</taxon>
        <taxon>Methanolobus</taxon>
    </lineage>
</organism>
<evidence type="ECO:0000259" key="1">
    <source>
        <dbReference type="Pfam" id="PF03781"/>
    </source>
</evidence>
<proteinExistence type="predicted"/>
<dbReference type="SUPFAM" id="SSF56436">
    <property type="entry name" value="C-type lectin-like"/>
    <property type="match status" value="1"/>
</dbReference>
<reference evidence="3" key="1">
    <citation type="submission" date="2016-10" db="EMBL/GenBank/DDBJ databases">
        <authorList>
            <person name="Varghese N."/>
            <person name="Submissions S."/>
        </authorList>
    </citation>
    <scope>NUCLEOTIDE SEQUENCE [LARGE SCALE GENOMIC DNA]</scope>
    <source>
        <strain evidence="3">Mob M</strain>
    </source>
</reference>
<dbReference type="RefSeq" id="WP_091933644.1">
    <property type="nucleotide sequence ID" value="NZ_FOUJ01000001.1"/>
</dbReference>
<dbReference type="InterPro" id="IPR005532">
    <property type="entry name" value="SUMF_dom"/>
</dbReference>
<dbReference type="InterPro" id="IPR042095">
    <property type="entry name" value="SUMF_sf"/>
</dbReference>
<dbReference type="STRING" id="487685.SAMN04488696_0892"/>
<dbReference type="InterPro" id="IPR016187">
    <property type="entry name" value="CTDL_fold"/>
</dbReference>
<evidence type="ECO:0000313" key="3">
    <source>
        <dbReference type="Proteomes" id="UP000198535"/>
    </source>
</evidence>
<dbReference type="AlphaFoldDB" id="A0A1I4PTV8"/>
<dbReference type="PANTHER" id="PTHR23150">
    <property type="entry name" value="SULFATASE MODIFYING FACTOR 1, 2"/>
    <property type="match status" value="1"/>
</dbReference>
<accession>A0A1I4PTV8</accession>
<dbReference type="EMBL" id="FOUJ01000001">
    <property type="protein sequence ID" value="SFM31184.1"/>
    <property type="molecule type" value="Genomic_DNA"/>
</dbReference>
<dbReference type="PANTHER" id="PTHR23150:SF19">
    <property type="entry name" value="FORMYLGLYCINE-GENERATING ENZYME"/>
    <property type="match status" value="1"/>
</dbReference>
<dbReference type="Pfam" id="PF03781">
    <property type="entry name" value="FGE-sulfatase"/>
    <property type="match status" value="1"/>
</dbReference>
<protein>
    <submittedName>
        <fullName evidence="2">Formylglycine-generating enzyme, required for sulfatase activity, contains SUMF1/FGE domain</fullName>
    </submittedName>
</protein>
<dbReference type="OrthoDB" id="136349at2157"/>
<evidence type="ECO:0000313" key="2">
    <source>
        <dbReference type="EMBL" id="SFM31184.1"/>
    </source>
</evidence>